<dbReference type="PROSITE" id="PS50092">
    <property type="entry name" value="TSP1"/>
    <property type="match status" value="1"/>
</dbReference>
<dbReference type="Gene3D" id="2.20.100.10">
    <property type="entry name" value="Thrombospondin type-1 (TSP1) repeat"/>
    <property type="match status" value="1"/>
</dbReference>
<evidence type="ECO:0000259" key="5">
    <source>
        <dbReference type="PROSITE" id="PS50958"/>
    </source>
</evidence>
<dbReference type="InterPro" id="IPR056801">
    <property type="entry name" value="SBSPON_C"/>
</dbReference>
<evidence type="ECO:0000256" key="1">
    <source>
        <dbReference type="ARBA" id="ARBA00022729"/>
    </source>
</evidence>
<dbReference type="Pfam" id="PF19028">
    <property type="entry name" value="TSP1_spondin"/>
    <property type="match status" value="1"/>
</dbReference>
<accession>A0AAD7T2Y4</accession>
<evidence type="ECO:0000256" key="2">
    <source>
        <dbReference type="ARBA" id="ARBA00023157"/>
    </source>
</evidence>
<dbReference type="Proteomes" id="UP001221898">
    <property type="component" value="Unassembled WGS sequence"/>
</dbReference>
<evidence type="ECO:0000313" key="6">
    <source>
        <dbReference type="EMBL" id="KAJ8413420.1"/>
    </source>
</evidence>
<keyword evidence="2" id="KW-1015">Disulfide bond</keyword>
<dbReference type="EMBL" id="JAINUG010000016">
    <property type="protein sequence ID" value="KAJ8413420.1"/>
    <property type="molecule type" value="Genomic_DNA"/>
</dbReference>
<dbReference type="InterPro" id="IPR001212">
    <property type="entry name" value="Somatomedin_B_dom"/>
</dbReference>
<proteinExistence type="predicted"/>
<gene>
    <name evidence="6" type="ORF">AAFF_G00094160</name>
</gene>
<dbReference type="PROSITE" id="PS50958">
    <property type="entry name" value="SMB_2"/>
    <property type="match status" value="1"/>
</dbReference>
<name>A0AAD7T2Y4_9TELE</name>
<dbReference type="InterPro" id="IPR039942">
    <property type="entry name" value="SBSPO"/>
</dbReference>
<keyword evidence="7" id="KW-1185">Reference proteome</keyword>
<dbReference type="InterPro" id="IPR044004">
    <property type="entry name" value="TSP1_spondin_dom"/>
</dbReference>
<evidence type="ECO:0000313" key="7">
    <source>
        <dbReference type="Proteomes" id="UP001221898"/>
    </source>
</evidence>
<keyword evidence="3" id="KW-0325">Glycoprotein</keyword>
<protein>
    <recommendedName>
        <fullName evidence="5">SMB domain-containing protein</fullName>
    </recommendedName>
</protein>
<organism evidence="6 7">
    <name type="scientific">Aldrovandia affinis</name>
    <dbReference type="NCBI Taxonomy" id="143900"/>
    <lineage>
        <taxon>Eukaryota</taxon>
        <taxon>Metazoa</taxon>
        <taxon>Chordata</taxon>
        <taxon>Craniata</taxon>
        <taxon>Vertebrata</taxon>
        <taxon>Euteleostomi</taxon>
        <taxon>Actinopterygii</taxon>
        <taxon>Neopterygii</taxon>
        <taxon>Teleostei</taxon>
        <taxon>Notacanthiformes</taxon>
        <taxon>Halosauridae</taxon>
        <taxon>Aldrovandia</taxon>
    </lineage>
</organism>
<feature type="chain" id="PRO_5042244656" description="SMB domain-containing protein" evidence="4">
    <location>
        <begin position="21"/>
        <end position="264"/>
    </location>
</feature>
<dbReference type="SUPFAM" id="SSF82895">
    <property type="entry name" value="TSP-1 type 1 repeat"/>
    <property type="match status" value="1"/>
</dbReference>
<dbReference type="InterPro" id="IPR036383">
    <property type="entry name" value="TSP1_rpt_sf"/>
</dbReference>
<keyword evidence="1 4" id="KW-0732">Signal</keyword>
<evidence type="ECO:0000256" key="3">
    <source>
        <dbReference type="ARBA" id="ARBA00023180"/>
    </source>
</evidence>
<dbReference type="PROSITE" id="PS00524">
    <property type="entry name" value="SMB_1"/>
    <property type="match status" value="1"/>
</dbReference>
<comment type="caution">
    <text evidence="6">The sequence shown here is derived from an EMBL/GenBank/DDBJ whole genome shotgun (WGS) entry which is preliminary data.</text>
</comment>
<feature type="domain" description="SMB" evidence="5">
    <location>
        <begin position="28"/>
        <end position="79"/>
    </location>
</feature>
<dbReference type="InterPro" id="IPR000884">
    <property type="entry name" value="TSP1_rpt"/>
</dbReference>
<dbReference type="PANTHER" id="PTHR20920:SF2">
    <property type="entry name" value="SOMATOMEDIN-B AND THROMBOSPONDIN TYPE-1 DOMAIN-CONTAINING PROTEIN"/>
    <property type="match status" value="1"/>
</dbReference>
<sequence length="264" mass="29548">MRGLWAARVCLVLLAAELGARHPAAGGCLGHCCPGTDHACTATDWRMDRVYGTCYCDETCTRTRDCCFDYPTMCPAQSCVVSQWSYWSGCVQQCRPAIRVRRRHVDQEARNGGHACPPLEERAGCMDFLGHQGAHCAQTQGPALITSAEYGRGRPKRDLYGDPLDPGFCVEFRMEWLSSQCAVESRPHARWMQYLREGYTVCVTCEPPAMRNHSLGCQGDGAASDRDTLLQWQAVGNARCRGTWRKVERRERCACPQVHSFVFT</sequence>
<dbReference type="Pfam" id="PF25031">
    <property type="entry name" value="SBSPON_C"/>
    <property type="match status" value="1"/>
</dbReference>
<evidence type="ECO:0000256" key="4">
    <source>
        <dbReference type="SAM" id="SignalP"/>
    </source>
</evidence>
<dbReference type="AlphaFoldDB" id="A0AAD7T2Y4"/>
<feature type="signal peptide" evidence="4">
    <location>
        <begin position="1"/>
        <end position="20"/>
    </location>
</feature>
<dbReference type="PANTHER" id="PTHR20920">
    <property type="entry name" value="RPE-SPONDIN"/>
    <property type="match status" value="1"/>
</dbReference>
<reference evidence="6" key="1">
    <citation type="journal article" date="2023" name="Science">
        <title>Genome structures resolve the early diversification of teleost fishes.</title>
        <authorList>
            <person name="Parey E."/>
            <person name="Louis A."/>
            <person name="Montfort J."/>
            <person name="Bouchez O."/>
            <person name="Roques C."/>
            <person name="Iampietro C."/>
            <person name="Lluch J."/>
            <person name="Castinel A."/>
            <person name="Donnadieu C."/>
            <person name="Desvignes T."/>
            <person name="Floi Bucao C."/>
            <person name="Jouanno E."/>
            <person name="Wen M."/>
            <person name="Mejri S."/>
            <person name="Dirks R."/>
            <person name="Jansen H."/>
            <person name="Henkel C."/>
            <person name="Chen W.J."/>
            <person name="Zahm M."/>
            <person name="Cabau C."/>
            <person name="Klopp C."/>
            <person name="Thompson A.W."/>
            <person name="Robinson-Rechavi M."/>
            <person name="Braasch I."/>
            <person name="Lecointre G."/>
            <person name="Bobe J."/>
            <person name="Postlethwait J.H."/>
            <person name="Berthelot C."/>
            <person name="Roest Crollius H."/>
            <person name="Guiguen Y."/>
        </authorList>
    </citation>
    <scope>NUCLEOTIDE SEQUENCE</scope>
    <source>
        <strain evidence="6">NC1722</strain>
    </source>
</reference>